<evidence type="ECO:0000256" key="3">
    <source>
        <dbReference type="ARBA" id="ARBA00022729"/>
    </source>
</evidence>
<dbReference type="Proteomes" id="UP001255856">
    <property type="component" value="Unassembled WGS sequence"/>
</dbReference>
<accession>A0AAD9IG00</accession>
<evidence type="ECO:0000256" key="2">
    <source>
        <dbReference type="ARBA" id="ARBA00022692"/>
    </source>
</evidence>
<evidence type="ECO:0000313" key="9">
    <source>
        <dbReference type="Proteomes" id="UP001255856"/>
    </source>
</evidence>
<feature type="domain" description="ER membrane protein complex subunit 7 beta-sandwich" evidence="7">
    <location>
        <begin position="27"/>
        <end position="105"/>
    </location>
</feature>
<evidence type="ECO:0000313" key="8">
    <source>
        <dbReference type="EMBL" id="KAK2077734.1"/>
    </source>
</evidence>
<evidence type="ECO:0000256" key="4">
    <source>
        <dbReference type="ARBA" id="ARBA00022989"/>
    </source>
</evidence>
<feature type="region of interest" description="Disordered" evidence="6">
    <location>
        <begin position="140"/>
        <end position="163"/>
    </location>
</feature>
<dbReference type="SUPFAM" id="SSF49478">
    <property type="entry name" value="Cna protein B-type domain"/>
    <property type="match status" value="1"/>
</dbReference>
<comment type="caution">
    <text evidence="8">The sequence shown here is derived from an EMBL/GenBank/DDBJ whole genome shotgun (WGS) entry which is preliminary data.</text>
</comment>
<dbReference type="PANTHER" id="PTHR13605:SF4">
    <property type="entry name" value="ER MEMBRANE PROTEIN COMPLEX SUBUNIT 7"/>
    <property type="match status" value="1"/>
</dbReference>
<comment type="subcellular location">
    <subcellularLocation>
        <location evidence="1">Membrane</location>
        <topology evidence="1">Single-pass membrane protein</topology>
    </subcellularLocation>
</comment>
<keyword evidence="9" id="KW-1185">Reference proteome</keyword>
<protein>
    <recommendedName>
        <fullName evidence="7">ER membrane protein complex subunit 7 beta-sandwich domain-containing protein</fullName>
    </recommendedName>
</protein>
<dbReference type="AlphaFoldDB" id="A0AAD9IG00"/>
<dbReference type="PANTHER" id="PTHR13605">
    <property type="entry name" value="ER MEMBRANE PROTEIN COMPLEX SUBUNIT 7"/>
    <property type="match status" value="1"/>
</dbReference>
<keyword evidence="2" id="KW-0812">Transmembrane</keyword>
<dbReference type="Pfam" id="PF09430">
    <property type="entry name" value="EMC7_beta-sandw"/>
    <property type="match status" value="1"/>
</dbReference>
<dbReference type="InterPro" id="IPR039163">
    <property type="entry name" value="EMC7"/>
</dbReference>
<proteinExistence type="predicted"/>
<name>A0AAD9IG00_PROWI</name>
<keyword evidence="4" id="KW-1133">Transmembrane helix</keyword>
<evidence type="ECO:0000256" key="6">
    <source>
        <dbReference type="SAM" id="MobiDB-lite"/>
    </source>
</evidence>
<reference evidence="8" key="1">
    <citation type="submission" date="2021-01" db="EMBL/GenBank/DDBJ databases">
        <authorList>
            <person name="Eckstrom K.M.E."/>
        </authorList>
    </citation>
    <scope>NUCLEOTIDE SEQUENCE</scope>
    <source>
        <strain evidence="8">UVCC 0001</strain>
    </source>
</reference>
<evidence type="ECO:0000256" key="5">
    <source>
        <dbReference type="ARBA" id="ARBA00023136"/>
    </source>
</evidence>
<keyword evidence="5" id="KW-0472">Membrane</keyword>
<evidence type="ECO:0000259" key="7">
    <source>
        <dbReference type="Pfam" id="PF09430"/>
    </source>
</evidence>
<gene>
    <name evidence="8" type="ORF">QBZ16_004580</name>
</gene>
<sequence>MPDLDVWPPYPTSDATARDARLVLALDTGRVLHTYPLPGGKFSFQNVPAGKHYLDVELVGLVFPTLEVTVEESGDVHALSVDLSGRPPAAIPLTLKPVGKIDFFEVWALCVSGMEVQYWQAFMVFSIFILPSLRSALEEPQAEGAAATEQPAVAAPSPRRKIQ</sequence>
<feature type="compositionally biased region" description="Low complexity" evidence="6">
    <location>
        <begin position="140"/>
        <end position="156"/>
    </location>
</feature>
<keyword evidence="3" id="KW-0732">Signal</keyword>
<dbReference type="GO" id="GO:0072546">
    <property type="term" value="C:EMC complex"/>
    <property type="evidence" value="ECO:0007669"/>
    <property type="project" value="TreeGrafter"/>
</dbReference>
<dbReference type="EMBL" id="JASFZW010000006">
    <property type="protein sequence ID" value="KAK2077734.1"/>
    <property type="molecule type" value="Genomic_DNA"/>
</dbReference>
<organism evidence="8 9">
    <name type="scientific">Prototheca wickerhamii</name>
    <dbReference type="NCBI Taxonomy" id="3111"/>
    <lineage>
        <taxon>Eukaryota</taxon>
        <taxon>Viridiplantae</taxon>
        <taxon>Chlorophyta</taxon>
        <taxon>core chlorophytes</taxon>
        <taxon>Trebouxiophyceae</taxon>
        <taxon>Chlorellales</taxon>
        <taxon>Chlorellaceae</taxon>
        <taxon>Prototheca</taxon>
    </lineage>
</organism>
<dbReference type="InterPro" id="IPR019008">
    <property type="entry name" value="Beta_sandwich_EMC7"/>
</dbReference>
<evidence type="ECO:0000256" key="1">
    <source>
        <dbReference type="ARBA" id="ARBA00004167"/>
    </source>
</evidence>